<dbReference type="InterPro" id="IPR011990">
    <property type="entry name" value="TPR-like_helical_dom_sf"/>
</dbReference>
<dbReference type="EMBL" id="JAKZMM010000002">
    <property type="protein sequence ID" value="MCJ2379246.1"/>
    <property type="molecule type" value="Genomic_DNA"/>
</dbReference>
<comment type="caution">
    <text evidence="1">The sequence shown here is derived from an EMBL/GenBank/DDBJ whole genome shotgun (WGS) entry which is preliminary data.</text>
</comment>
<dbReference type="Proteomes" id="UP001165444">
    <property type="component" value="Unassembled WGS sequence"/>
</dbReference>
<evidence type="ECO:0000313" key="2">
    <source>
        <dbReference type="Proteomes" id="UP001165444"/>
    </source>
</evidence>
<dbReference type="Pfam" id="PF19867">
    <property type="entry name" value="DUF6340"/>
    <property type="match status" value="1"/>
</dbReference>
<proteinExistence type="predicted"/>
<evidence type="ECO:0000313" key="1">
    <source>
        <dbReference type="EMBL" id="MCJ2379246.1"/>
    </source>
</evidence>
<keyword evidence="2" id="KW-1185">Reference proteome</keyword>
<protein>
    <submittedName>
        <fullName evidence="1">DUF6340 family protein</fullName>
    </submittedName>
</protein>
<name>A0ABT0BXW8_9BACT</name>
<dbReference type="InterPro" id="IPR045921">
    <property type="entry name" value="DUF6340"/>
</dbReference>
<accession>A0ABT0BXW8</accession>
<organism evidence="1 2">
    <name type="scientific">Parabacteroides faecalis</name>
    <dbReference type="NCBI Taxonomy" id="2924040"/>
    <lineage>
        <taxon>Bacteria</taxon>
        <taxon>Pseudomonadati</taxon>
        <taxon>Bacteroidota</taxon>
        <taxon>Bacteroidia</taxon>
        <taxon>Bacteroidales</taxon>
        <taxon>Tannerellaceae</taxon>
        <taxon>Parabacteroides</taxon>
    </lineage>
</organism>
<dbReference type="RefSeq" id="WP_022455274.1">
    <property type="nucleotide sequence ID" value="NZ_JAKZMM010000002.1"/>
</dbReference>
<dbReference type="Gene3D" id="1.25.40.10">
    <property type="entry name" value="Tetratricopeptide repeat domain"/>
    <property type="match status" value="1"/>
</dbReference>
<sequence length="345" mass="38243">MKKEIYLGGLSFLLTACGGINYVGIETCNPGEVTFPQDVRKVLMVNNAMAQPEKSGYTYSLLGVVQDTAQAKADSALFDLCAACGTSMLDASYFEDVLLFHDPLRDSGSSLMDRKLTRDQVASLCRSNGADAIISLDKMLFAMEREDVNVGAGFLSGTITVKMQGIMRAYLPGRDNALATVLIEDSVEFQQAAENLRMLNYYLPTANEALRIAASALGGKVSGYFVPHWSEETRWYYNNANSRWKEAAAFASSSKWEQAEAIWKRVFEVTSSKSQQAKLASNIALCYEMQSQLKSAHEWAQKSYELFLASEGEKNRNTELLKAYAEVLKERILADKKLNTQIGSR</sequence>
<dbReference type="SUPFAM" id="SSF48452">
    <property type="entry name" value="TPR-like"/>
    <property type="match status" value="1"/>
</dbReference>
<reference evidence="1 2" key="1">
    <citation type="submission" date="2022-03" db="EMBL/GenBank/DDBJ databases">
        <title>Parabacteroides sp. nov. isolated from swine feces.</title>
        <authorList>
            <person name="Bak J.E."/>
        </authorList>
    </citation>
    <scope>NUCLEOTIDE SEQUENCE [LARGE SCALE GENOMIC DNA]</scope>
    <source>
        <strain evidence="1 2">AGMB00274</strain>
    </source>
</reference>
<dbReference type="PROSITE" id="PS51257">
    <property type="entry name" value="PROKAR_LIPOPROTEIN"/>
    <property type="match status" value="1"/>
</dbReference>
<gene>
    <name evidence="1" type="ORF">MUN53_01210</name>
</gene>